<sequence length="176" mass="19749">MKKILFTLFLLSFSVVFSQNAGPIIQDYGKTFTIENPDLLLKKDTLYKVIFDVYTDVEKSSEINRSIETVARFLNMHAQQGVPLENMKVVLVLHGKATKNALNDVGFEKKFGHKNPNSELLAALKKSNVSTFVCGQSFTARGYKRDDLSSNVKISLSALTALVEYQSKGYQIINFN</sequence>
<dbReference type="PANTHER" id="PTHR37691">
    <property type="entry name" value="BLR3518 PROTEIN"/>
    <property type="match status" value="1"/>
</dbReference>
<keyword evidence="3" id="KW-1185">Reference proteome</keyword>
<comment type="caution">
    <text evidence="2">The sequence shown here is derived from an EMBL/GenBank/DDBJ whole genome shotgun (WGS) entry which is preliminary data.</text>
</comment>
<evidence type="ECO:0000256" key="1">
    <source>
        <dbReference type="SAM" id="SignalP"/>
    </source>
</evidence>
<reference evidence="2 3" key="1">
    <citation type="submission" date="2019-07" db="EMBL/GenBank/DDBJ databases">
        <title>Genomic Encyclopedia of Type Strains, Phase IV (KMG-IV): sequencing the most valuable type-strain genomes for metagenomic binning, comparative biology and taxonomic classification.</title>
        <authorList>
            <person name="Goeker M."/>
        </authorList>
    </citation>
    <scope>NUCLEOTIDE SEQUENCE [LARGE SCALE GENOMIC DNA]</scope>
    <source>
        <strain evidence="2 3">DSM 18961</strain>
    </source>
</reference>
<dbReference type="AlphaFoldDB" id="A0A5S5DT17"/>
<gene>
    <name evidence="2" type="ORF">C7447_102391</name>
</gene>
<dbReference type="Gene3D" id="3.40.1260.10">
    <property type="entry name" value="DsrEFH-like"/>
    <property type="match status" value="1"/>
</dbReference>
<dbReference type="Proteomes" id="UP000323136">
    <property type="component" value="Unassembled WGS sequence"/>
</dbReference>
<name>A0A5S5DT17_9FLAO</name>
<dbReference type="InterPro" id="IPR027396">
    <property type="entry name" value="DsrEFH-like"/>
</dbReference>
<evidence type="ECO:0000313" key="3">
    <source>
        <dbReference type="Proteomes" id="UP000323136"/>
    </source>
</evidence>
<protein>
    <submittedName>
        <fullName evidence="2">Intracellular sulfur oxidation DsrE/DsrF family protein</fullName>
    </submittedName>
</protein>
<accession>A0A5S5DT17</accession>
<dbReference type="Pfam" id="PF02635">
    <property type="entry name" value="DsrE"/>
    <property type="match status" value="1"/>
</dbReference>
<feature type="signal peptide" evidence="1">
    <location>
        <begin position="1"/>
        <end position="21"/>
    </location>
</feature>
<evidence type="ECO:0000313" key="2">
    <source>
        <dbReference type="EMBL" id="TYP99073.1"/>
    </source>
</evidence>
<dbReference type="OrthoDB" id="7206705at2"/>
<keyword evidence="1" id="KW-0732">Signal</keyword>
<dbReference type="RefSeq" id="WP_148869861.1">
    <property type="nucleotide sequence ID" value="NZ_VNIA01000002.1"/>
</dbReference>
<dbReference type="EMBL" id="VNIA01000002">
    <property type="protein sequence ID" value="TYP99073.1"/>
    <property type="molecule type" value="Genomic_DNA"/>
</dbReference>
<dbReference type="PANTHER" id="PTHR37691:SF1">
    <property type="entry name" value="BLR3518 PROTEIN"/>
    <property type="match status" value="1"/>
</dbReference>
<dbReference type="InterPro" id="IPR003787">
    <property type="entry name" value="Sulphur_relay_DsrE/F-like"/>
</dbReference>
<feature type="chain" id="PRO_5024276415" evidence="1">
    <location>
        <begin position="22"/>
        <end position="176"/>
    </location>
</feature>
<proteinExistence type="predicted"/>
<organism evidence="2 3">
    <name type="scientific">Tenacibaculum adriaticum</name>
    <dbReference type="NCBI Taxonomy" id="413713"/>
    <lineage>
        <taxon>Bacteria</taxon>
        <taxon>Pseudomonadati</taxon>
        <taxon>Bacteroidota</taxon>
        <taxon>Flavobacteriia</taxon>
        <taxon>Flavobacteriales</taxon>
        <taxon>Flavobacteriaceae</taxon>
        <taxon>Tenacibaculum</taxon>
    </lineage>
</organism>
<dbReference type="SUPFAM" id="SSF75169">
    <property type="entry name" value="DsrEFH-like"/>
    <property type="match status" value="1"/>
</dbReference>